<dbReference type="EMBL" id="MWZD01000013">
    <property type="protein sequence ID" value="PRI11905.1"/>
    <property type="molecule type" value="Genomic_DNA"/>
</dbReference>
<dbReference type="GO" id="GO:0006260">
    <property type="term" value="P:DNA replication"/>
    <property type="evidence" value="ECO:0007669"/>
    <property type="project" value="UniProtKB-KW"/>
</dbReference>
<dbReference type="PROSITE" id="PS51199">
    <property type="entry name" value="SF4_HELICASE"/>
    <property type="match status" value="1"/>
</dbReference>
<dbReference type="SUPFAM" id="SSF52540">
    <property type="entry name" value="P-loop containing nucleoside triphosphate hydrolases"/>
    <property type="match status" value="1"/>
</dbReference>
<dbReference type="InterPro" id="IPR007693">
    <property type="entry name" value="DNA_helicase_DnaB-like_N"/>
</dbReference>
<keyword evidence="3" id="KW-0547">Nucleotide-binding</keyword>
<dbReference type="Pfam" id="PF03796">
    <property type="entry name" value="DnaB_C"/>
    <property type="match status" value="1"/>
</dbReference>
<dbReference type="Pfam" id="PF00772">
    <property type="entry name" value="DnaB"/>
    <property type="match status" value="1"/>
</dbReference>
<proteinExistence type="inferred from homology"/>
<organism evidence="13 14">
    <name type="scientific">Leucobacter massiliensis</name>
    <dbReference type="NCBI Taxonomy" id="1686285"/>
    <lineage>
        <taxon>Bacteria</taxon>
        <taxon>Bacillati</taxon>
        <taxon>Actinomycetota</taxon>
        <taxon>Actinomycetes</taxon>
        <taxon>Micrococcales</taxon>
        <taxon>Microbacteriaceae</taxon>
        <taxon>Leucobacter</taxon>
    </lineage>
</organism>
<sequence length="470" mass="50862">MGRPPPGEVVGDRAVNDFNPATEDPWSNSQQGPTERTAPHDRVAEQSVLGAMMLSARALSEVSDVLSGRDFYEPAHETIFDAARTLAGAGHPVDAITVGDELARTGKLSEVPQGAVYLHELAAVVPSAANAVFYAEIVREKAVHRRMIEFGEKTARAGYQGEGDPSERIEELRAEMEGLLGERTVAVEAIGEGWDAWEATLETPPVYIPTPWHEINDLVGGFEPGGLYVVGARPGGGKSNAGLQIAALLAEHGPVAFSALEMSKDQLRERLAAQRGQIPMSSLKRHDLSTSDKAQLGLARAAVKRLPIFVDDRSGVTVQQVKGFGRGVARKGEIAGVVVDYLQLISSHDSRMAVHEMVGEITRQLKILARELNCPVIVLSQLTRESAQAKGKGGQPSQRPPTLADLSASDKIGHHADVVLMMQRKLEADGEPGDVLEMYVVKNRHGRVGRRQLRWEGRFARVTSQPIGLY</sequence>
<name>A0A2S9QQP7_9MICO</name>
<evidence type="ECO:0000256" key="4">
    <source>
        <dbReference type="ARBA" id="ARBA00022801"/>
    </source>
</evidence>
<gene>
    <name evidence="13" type="ORF">B4915_02175</name>
</gene>
<dbReference type="GO" id="GO:0005524">
    <property type="term" value="F:ATP binding"/>
    <property type="evidence" value="ECO:0007669"/>
    <property type="project" value="UniProtKB-KW"/>
</dbReference>
<dbReference type="EC" id="5.6.2.3" evidence="9"/>
<dbReference type="PANTHER" id="PTHR30153:SF2">
    <property type="entry name" value="REPLICATIVE DNA HELICASE"/>
    <property type="match status" value="1"/>
</dbReference>
<evidence type="ECO:0000256" key="1">
    <source>
        <dbReference type="ARBA" id="ARBA00008428"/>
    </source>
</evidence>
<keyword evidence="8" id="KW-0413">Isomerase</keyword>
<dbReference type="InterPro" id="IPR007694">
    <property type="entry name" value="DNA_helicase_DnaB-like_C"/>
</dbReference>
<dbReference type="SUPFAM" id="SSF48024">
    <property type="entry name" value="N-terminal domain of DnaB helicase"/>
    <property type="match status" value="1"/>
</dbReference>
<keyword evidence="2" id="KW-0235">DNA replication</keyword>
<protein>
    <recommendedName>
        <fullName evidence="9">DNA 5'-3' helicase</fullName>
        <ecNumber evidence="9">5.6.2.3</ecNumber>
    </recommendedName>
</protein>
<evidence type="ECO:0000256" key="11">
    <source>
        <dbReference type="SAM" id="MobiDB-lite"/>
    </source>
</evidence>
<comment type="similarity">
    <text evidence="1">Belongs to the helicase family. DnaB subfamily.</text>
</comment>
<evidence type="ECO:0000256" key="8">
    <source>
        <dbReference type="ARBA" id="ARBA00023235"/>
    </source>
</evidence>
<dbReference type="Proteomes" id="UP000238650">
    <property type="component" value="Unassembled WGS sequence"/>
</dbReference>
<evidence type="ECO:0000256" key="10">
    <source>
        <dbReference type="ARBA" id="ARBA00048954"/>
    </source>
</evidence>
<dbReference type="PANTHER" id="PTHR30153">
    <property type="entry name" value="REPLICATIVE DNA HELICASE DNAB"/>
    <property type="match status" value="1"/>
</dbReference>
<dbReference type="GO" id="GO:0043139">
    <property type="term" value="F:5'-3' DNA helicase activity"/>
    <property type="evidence" value="ECO:0007669"/>
    <property type="project" value="UniProtKB-EC"/>
</dbReference>
<accession>A0A2S9QQP7</accession>
<comment type="catalytic activity">
    <reaction evidence="10">
        <text>ATP + H2O = ADP + phosphate + H(+)</text>
        <dbReference type="Rhea" id="RHEA:13065"/>
        <dbReference type="ChEBI" id="CHEBI:15377"/>
        <dbReference type="ChEBI" id="CHEBI:15378"/>
        <dbReference type="ChEBI" id="CHEBI:30616"/>
        <dbReference type="ChEBI" id="CHEBI:43474"/>
        <dbReference type="ChEBI" id="CHEBI:456216"/>
        <dbReference type="EC" id="5.6.2.3"/>
    </reaction>
</comment>
<evidence type="ECO:0000256" key="5">
    <source>
        <dbReference type="ARBA" id="ARBA00022806"/>
    </source>
</evidence>
<keyword evidence="4" id="KW-0378">Hydrolase</keyword>
<dbReference type="AlphaFoldDB" id="A0A2S9QQP7"/>
<feature type="domain" description="SF4 helicase" evidence="12">
    <location>
        <begin position="201"/>
        <end position="469"/>
    </location>
</feature>
<evidence type="ECO:0000256" key="9">
    <source>
        <dbReference type="ARBA" id="ARBA00044969"/>
    </source>
</evidence>
<evidence type="ECO:0000313" key="13">
    <source>
        <dbReference type="EMBL" id="PRI11905.1"/>
    </source>
</evidence>
<evidence type="ECO:0000259" key="12">
    <source>
        <dbReference type="PROSITE" id="PS51199"/>
    </source>
</evidence>
<dbReference type="GO" id="GO:0003677">
    <property type="term" value="F:DNA binding"/>
    <property type="evidence" value="ECO:0007669"/>
    <property type="project" value="UniProtKB-KW"/>
</dbReference>
<dbReference type="GO" id="GO:0005829">
    <property type="term" value="C:cytosol"/>
    <property type="evidence" value="ECO:0007669"/>
    <property type="project" value="TreeGrafter"/>
</dbReference>
<feature type="region of interest" description="Disordered" evidence="11">
    <location>
        <begin position="1"/>
        <end position="40"/>
    </location>
</feature>
<reference evidence="13 14" key="1">
    <citation type="journal article" date="2017" name="New Microbes New Infect">
        <title>Genome sequence of 'Leucobacter massiliensis' sp. nov. isolated from human pharynx after travel to the 2014 Hajj.</title>
        <authorList>
            <person name="Leangapichart T."/>
            <person name="Gautret P."/>
            <person name="Nguyen T.T."/>
            <person name="Armstrong N."/>
            <person name="Rolain J.M."/>
        </authorList>
    </citation>
    <scope>NUCLEOTIDE SEQUENCE [LARGE SCALE GENOMIC DNA]</scope>
    <source>
        <strain evidence="13 14">122RC15</strain>
    </source>
</reference>
<evidence type="ECO:0000256" key="7">
    <source>
        <dbReference type="ARBA" id="ARBA00023125"/>
    </source>
</evidence>
<dbReference type="InterPro" id="IPR016136">
    <property type="entry name" value="DNA_helicase_N/primase_C"/>
</dbReference>
<dbReference type="GO" id="GO:0016787">
    <property type="term" value="F:hydrolase activity"/>
    <property type="evidence" value="ECO:0007669"/>
    <property type="project" value="UniProtKB-KW"/>
</dbReference>
<keyword evidence="7" id="KW-0238">DNA-binding</keyword>
<dbReference type="OrthoDB" id="9773982at2"/>
<keyword evidence="5" id="KW-0347">Helicase</keyword>
<evidence type="ECO:0000313" key="14">
    <source>
        <dbReference type="Proteomes" id="UP000238650"/>
    </source>
</evidence>
<dbReference type="InterPro" id="IPR027417">
    <property type="entry name" value="P-loop_NTPase"/>
</dbReference>
<dbReference type="Gene3D" id="3.40.50.300">
    <property type="entry name" value="P-loop containing nucleotide triphosphate hydrolases"/>
    <property type="match status" value="1"/>
</dbReference>
<dbReference type="Gene3D" id="1.10.860.10">
    <property type="entry name" value="DNAb Helicase, Chain A"/>
    <property type="match status" value="1"/>
</dbReference>
<evidence type="ECO:0000256" key="6">
    <source>
        <dbReference type="ARBA" id="ARBA00022840"/>
    </source>
</evidence>
<evidence type="ECO:0000256" key="2">
    <source>
        <dbReference type="ARBA" id="ARBA00022705"/>
    </source>
</evidence>
<keyword evidence="6" id="KW-0067">ATP-binding</keyword>
<keyword evidence="14" id="KW-1185">Reference proteome</keyword>
<evidence type="ECO:0000256" key="3">
    <source>
        <dbReference type="ARBA" id="ARBA00022741"/>
    </source>
</evidence>
<dbReference type="InterPro" id="IPR036185">
    <property type="entry name" value="DNA_heli_DnaB-like_N_sf"/>
</dbReference>
<comment type="caution">
    <text evidence="13">The sequence shown here is derived from an EMBL/GenBank/DDBJ whole genome shotgun (WGS) entry which is preliminary data.</text>
</comment>
<feature type="compositionally biased region" description="Polar residues" evidence="11">
    <location>
        <begin position="25"/>
        <end position="34"/>
    </location>
</feature>